<sequence length="185" mass="20242">MMKLLLAPVLIFATILLAGLYGACHNQISYTVSPGYFHEFKFIQFGIQPELQNRLGAAIVGWQASWWMGLVIGLPIYLLCLAIRGTKAFVRVFLLAALVVVAITLLTGLGALFAGHLAIHDDQLPGWMAARDVTDPVAFARAGLMHDFSYLGGLIGLAAGAFIAIRKALRSRRNLPRESGHRLEW</sequence>
<keyword evidence="1" id="KW-1133">Transmembrane helix</keyword>
<dbReference type="EMBL" id="FTOU01000006">
    <property type="protein sequence ID" value="SIS83830.1"/>
    <property type="molecule type" value="Genomic_DNA"/>
</dbReference>
<dbReference type="Proteomes" id="UP001215549">
    <property type="component" value="Chromosome"/>
</dbReference>
<feature type="transmembrane region" description="Helical" evidence="1">
    <location>
        <begin position="148"/>
        <end position="165"/>
    </location>
</feature>
<evidence type="ECO:0000313" key="3">
    <source>
        <dbReference type="EMBL" id="WCR04011.1"/>
    </source>
</evidence>
<evidence type="ECO:0008006" key="6">
    <source>
        <dbReference type="Google" id="ProtNLM"/>
    </source>
</evidence>
<protein>
    <recommendedName>
        <fullName evidence="6">Signal peptide-containing protein</fullName>
    </recommendedName>
</protein>
<keyword evidence="5" id="KW-1185">Reference proteome</keyword>
<proteinExistence type="predicted"/>
<accession>A0AA46A5M4</accession>
<dbReference type="AlphaFoldDB" id="A0AA46A5M4"/>
<evidence type="ECO:0000313" key="5">
    <source>
        <dbReference type="Proteomes" id="UP001215549"/>
    </source>
</evidence>
<reference evidence="3 5" key="2">
    <citation type="submission" date="2021-01" db="EMBL/GenBank/DDBJ databases">
        <title>Biogeographic distribution of Paracoccus.</title>
        <authorList>
            <person name="Hollensteiner J."/>
            <person name="Leineberger J."/>
            <person name="Brinkhoff T."/>
            <person name="Daniel R."/>
        </authorList>
    </citation>
    <scope>NUCLEOTIDE SEQUENCE [LARGE SCALE GENOMIC DNA]</scope>
    <source>
        <strain evidence="3 5">DSM 18447</strain>
    </source>
</reference>
<dbReference type="RefSeq" id="WP_084203088.1">
    <property type="nucleotide sequence ID" value="NZ_CP067140.1"/>
</dbReference>
<feature type="transmembrane region" description="Helical" evidence="1">
    <location>
        <begin position="92"/>
        <end position="119"/>
    </location>
</feature>
<name>A0AA46A5M4_9RHOB</name>
<dbReference type="Proteomes" id="UP000186216">
    <property type="component" value="Unassembled WGS sequence"/>
</dbReference>
<keyword evidence="1" id="KW-0812">Transmembrane</keyword>
<gene>
    <name evidence="3" type="ORF">JHX88_04470</name>
    <name evidence="2" type="ORF">SAMN05421772_10670</name>
</gene>
<reference evidence="2 4" key="1">
    <citation type="submission" date="2017-01" db="EMBL/GenBank/DDBJ databases">
        <authorList>
            <person name="Varghese N."/>
            <person name="Submissions S."/>
        </authorList>
    </citation>
    <scope>NUCLEOTIDE SEQUENCE [LARGE SCALE GENOMIC DNA]</scope>
    <source>
        <strain evidence="2 4">DSM 18447</strain>
    </source>
</reference>
<organism evidence="2 4">
    <name type="scientific">Paracoccus saliphilus</name>
    <dbReference type="NCBI Taxonomy" id="405559"/>
    <lineage>
        <taxon>Bacteria</taxon>
        <taxon>Pseudomonadati</taxon>
        <taxon>Pseudomonadota</taxon>
        <taxon>Alphaproteobacteria</taxon>
        <taxon>Rhodobacterales</taxon>
        <taxon>Paracoccaceae</taxon>
        <taxon>Paracoccus</taxon>
    </lineage>
</organism>
<keyword evidence="1" id="KW-0472">Membrane</keyword>
<feature type="transmembrane region" description="Helical" evidence="1">
    <location>
        <begin position="64"/>
        <end position="83"/>
    </location>
</feature>
<evidence type="ECO:0000313" key="4">
    <source>
        <dbReference type="Proteomes" id="UP000186216"/>
    </source>
</evidence>
<dbReference type="EMBL" id="CP067140">
    <property type="protein sequence ID" value="WCR04011.1"/>
    <property type="molecule type" value="Genomic_DNA"/>
</dbReference>
<evidence type="ECO:0000313" key="2">
    <source>
        <dbReference type="EMBL" id="SIS83830.1"/>
    </source>
</evidence>
<evidence type="ECO:0000256" key="1">
    <source>
        <dbReference type="SAM" id="Phobius"/>
    </source>
</evidence>